<evidence type="ECO:0000256" key="4">
    <source>
        <dbReference type="ARBA" id="ARBA00022723"/>
    </source>
</evidence>
<evidence type="ECO:0000313" key="12">
    <source>
        <dbReference type="Proteomes" id="UP000247973"/>
    </source>
</evidence>
<dbReference type="GO" id="GO:0006281">
    <property type="term" value="P:DNA repair"/>
    <property type="evidence" value="ECO:0007669"/>
    <property type="project" value="UniProtKB-KW"/>
</dbReference>
<keyword evidence="3" id="KW-0540">Nuclease</keyword>
<comment type="cofactor">
    <cofactor evidence="2">
        <name>Mg(2+)</name>
        <dbReference type="ChEBI" id="CHEBI:18420"/>
    </cofactor>
</comment>
<protein>
    <submittedName>
        <fullName evidence="11">Endonuclease/exonuclease/phosphatase family metal-dependent hydrolase</fullName>
    </submittedName>
</protein>
<organism evidence="11 12">
    <name type="scientific">Dysgonomonas alginatilytica</name>
    <dbReference type="NCBI Taxonomy" id="1605892"/>
    <lineage>
        <taxon>Bacteria</taxon>
        <taxon>Pseudomonadati</taxon>
        <taxon>Bacteroidota</taxon>
        <taxon>Bacteroidia</taxon>
        <taxon>Bacteroidales</taxon>
        <taxon>Dysgonomonadaceae</taxon>
        <taxon>Dysgonomonas</taxon>
    </lineage>
</organism>
<evidence type="ECO:0000256" key="5">
    <source>
        <dbReference type="ARBA" id="ARBA00022763"/>
    </source>
</evidence>
<keyword evidence="11" id="KW-0255">Endonuclease</keyword>
<feature type="transmembrane region" description="Helical" evidence="9">
    <location>
        <begin position="45"/>
        <end position="72"/>
    </location>
</feature>
<dbReference type="InterPro" id="IPR051547">
    <property type="entry name" value="TDP2-like"/>
</dbReference>
<keyword evidence="5" id="KW-0227">DNA damage</keyword>
<keyword evidence="7" id="KW-0460">Magnesium</keyword>
<evidence type="ECO:0000256" key="8">
    <source>
        <dbReference type="ARBA" id="ARBA00023204"/>
    </source>
</evidence>
<evidence type="ECO:0000256" key="1">
    <source>
        <dbReference type="ARBA" id="ARBA00001936"/>
    </source>
</evidence>
<sequence>MGIKSKYWAINVSKGLKYMILSVNVLFFLLLFLSTLAPLTSPFEFVFISYLGLGFPILLFINICFLILWIVFLRWKYAVIQFVALVFCWSAISTYIPLNSPTKTIPDKTFKVMSYNVRGFDWLTGDEARSNPIFSYIANSGADIICMQEFAVEEKKSKDNTDKIISLEELDTIMVEYPYRSIIRLGDTINSCMYGLACYSKYPIEKVARVPIESAFNGSGMYEIKIGKKSVTIVNNHLESNRLTYEDKILFKELVIDRNRNKLDAVTQTIRSHLDPAFKARAVQANIIADCIKLQRDKTDAMIVCGDFNEPPISYAYETIKGSFLDSFKYTGRGMGITYHEDGFYFRIDYIMHSLNLQSYNCTVGDVKYSDHYPIWAWLKFK</sequence>
<proteinExistence type="predicted"/>
<dbReference type="Proteomes" id="UP000247973">
    <property type="component" value="Unassembled WGS sequence"/>
</dbReference>
<dbReference type="InterPro" id="IPR036691">
    <property type="entry name" value="Endo/exonu/phosph_ase_sf"/>
</dbReference>
<evidence type="ECO:0000256" key="2">
    <source>
        <dbReference type="ARBA" id="ARBA00001946"/>
    </source>
</evidence>
<evidence type="ECO:0000256" key="7">
    <source>
        <dbReference type="ARBA" id="ARBA00022842"/>
    </source>
</evidence>
<keyword evidence="6 11" id="KW-0378">Hydrolase</keyword>
<evidence type="ECO:0000313" key="11">
    <source>
        <dbReference type="EMBL" id="PXV61889.1"/>
    </source>
</evidence>
<dbReference type="EMBL" id="QICL01000024">
    <property type="protein sequence ID" value="PXV61889.1"/>
    <property type="molecule type" value="Genomic_DNA"/>
</dbReference>
<evidence type="ECO:0000256" key="9">
    <source>
        <dbReference type="SAM" id="Phobius"/>
    </source>
</evidence>
<accession>A0A2V3PN32</accession>
<gene>
    <name evidence="11" type="ORF">CLV62_12444</name>
</gene>
<dbReference type="PANTHER" id="PTHR15822">
    <property type="entry name" value="TRAF AND TNF RECEPTOR-ASSOCIATED PROTEIN"/>
    <property type="match status" value="1"/>
</dbReference>
<dbReference type="InterPro" id="IPR005135">
    <property type="entry name" value="Endo/exonuclease/phosphatase"/>
</dbReference>
<dbReference type="PANTHER" id="PTHR15822:SF4">
    <property type="entry name" value="TYROSYL-DNA PHOSPHODIESTERASE 2"/>
    <property type="match status" value="1"/>
</dbReference>
<dbReference type="OrthoDB" id="635146at2"/>
<dbReference type="AlphaFoldDB" id="A0A2V3PN32"/>
<name>A0A2V3PN32_9BACT</name>
<keyword evidence="9" id="KW-0812">Transmembrane</keyword>
<dbReference type="GO" id="GO:0004527">
    <property type="term" value="F:exonuclease activity"/>
    <property type="evidence" value="ECO:0007669"/>
    <property type="project" value="UniProtKB-KW"/>
</dbReference>
<keyword evidence="9" id="KW-1133">Transmembrane helix</keyword>
<dbReference type="GO" id="GO:0004519">
    <property type="term" value="F:endonuclease activity"/>
    <property type="evidence" value="ECO:0007669"/>
    <property type="project" value="UniProtKB-KW"/>
</dbReference>
<keyword evidence="12" id="KW-1185">Reference proteome</keyword>
<keyword evidence="9" id="KW-0472">Membrane</keyword>
<keyword evidence="11" id="KW-0269">Exonuclease</keyword>
<keyword evidence="4" id="KW-0479">Metal-binding</keyword>
<dbReference type="Pfam" id="PF03372">
    <property type="entry name" value="Exo_endo_phos"/>
    <property type="match status" value="1"/>
</dbReference>
<keyword evidence="8" id="KW-0234">DNA repair</keyword>
<evidence type="ECO:0000256" key="3">
    <source>
        <dbReference type="ARBA" id="ARBA00022722"/>
    </source>
</evidence>
<reference evidence="11 12" key="1">
    <citation type="submission" date="2018-03" db="EMBL/GenBank/DDBJ databases">
        <title>Genomic Encyclopedia of Archaeal and Bacterial Type Strains, Phase II (KMG-II): from individual species to whole genera.</title>
        <authorList>
            <person name="Goeker M."/>
        </authorList>
    </citation>
    <scope>NUCLEOTIDE SEQUENCE [LARGE SCALE GENOMIC DNA]</scope>
    <source>
        <strain evidence="11 12">DSM 100214</strain>
    </source>
</reference>
<dbReference type="RefSeq" id="WP_110311764.1">
    <property type="nucleotide sequence ID" value="NZ_QICL01000024.1"/>
</dbReference>
<feature type="transmembrane region" description="Helical" evidence="9">
    <location>
        <begin position="20"/>
        <end position="39"/>
    </location>
</feature>
<dbReference type="CDD" id="cd09084">
    <property type="entry name" value="EEP-2"/>
    <property type="match status" value="1"/>
</dbReference>
<dbReference type="Gene3D" id="3.60.10.10">
    <property type="entry name" value="Endonuclease/exonuclease/phosphatase"/>
    <property type="match status" value="1"/>
</dbReference>
<dbReference type="SUPFAM" id="SSF56219">
    <property type="entry name" value="DNase I-like"/>
    <property type="match status" value="1"/>
</dbReference>
<comment type="cofactor">
    <cofactor evidence="1">
        <name>Mn(2+)</name>
        <dbReference type="ChEBI" id="CHEBI:29035"/>
    </cofactor>
</comment>
<comment type="caution">
    <text evidence="11">The sequence shown here is derived from an EMBL/GenBank/DDBJ whole genome shotgun (WGS) entry which is preliminary data.</text>
</comment>
<feature type="domain" description="Endonuclease/exonuclease/phosphatase" evidence="10">
    <location>
        <begin position="113"/>
        <end position="372"/>
    </location>
</feature>
<feature type="transmembrane region" description="Helical" evidence="9">
    <location>
        <begin position="79"/>
        <end position="98"/>
    </location>
</feature>
<evidence type="ECO:0000259" key="10">
    <source>
        <dbReference type="Pfam" id="PF03372"/>
    </source>
</evidence>
<dbReference type="GO" id="GO:0046872">
    <property type="term" value="F:metal ion binding"/>
    <property type="evidence" value="ECO:0007669"/>
    <property type="project" value="UniProtKB-KW"/>
</dbReference>
<evidence type="ECO:0000256" key="6">
    <source>
        <dbReference type="ARBA" id="ARBA00022801"/>
    </source>
</evidence>